<dbReference type="RefSeq" id="WP_005441944.1">
    <property type="nucleotide sequence ID" value="NZ_CM001466.1"/>
</dbReference>
<keyword evidence="4" id="KW-1185">Reference proteome</keyword>
<accession>H8G7H8</accession>
<protein>
    <recommendedName>
        <fullName evidence="5">Secreted protein</fullName>
    </recommendedName>
</protein>
<dbReference type="OrthoDB" id="3828886at2"/>
<feature type="signal peptide" evidence="2">
    <location>
        <begin position="1"/>
        <end position="19"/>
    </location>
</feature>
<gene>
    <name evidence="3" type="ORF">SacazDRAFT_02471</name>
</gene>
<dbReference type="HOGENOM" id="CLU_135451_0_0_11"/>
<evidence type="ECO:0000256" key="2">
    <source>
        <dbReference type="SAM" id="SignalP"/>
    </source>
</evidence>
<evidence type="ECO:0000256" key="1">
    <source>
        <dbReference type="SAM" id="MobiDB-lite"/>
    </source>
</evidence>
<sequence length="161" mass="16288">MRRAVVSFCLLLTGCAAMPGGTTECTMIGMPSGIGVDVARGLAAHAAEVEVCRDGRCETFRVDLRPATEAVDEGCDDTGPDGVCSAGVRETGETTGFAPVPDLPDRPLQVTLTVSDRAGGSLATGTVRATPQWGSPNGPGCGAGGPQLQLRVSGDGTVSVR</sequence>
<evidence type="ECO:0000313" key="4">
    <source>
        <dbReference type="Proteomes" id="UP000004705"/>
    </source>
</evidence>
<dbReference type="AlphaFoldDB" id="H8G7H8"/>
<evidence type="ECO:0008006" key="5">
    <source>
        <dbReference type="Google" id="ProtNLM"/>
    </source>
</evidence>
<reference evidence="3 4" key="1">
    <citation type="journal article" date="2012" name="Stand. Genomic Sci.">
        <title>Genome sequence of the soil bacterium Saccharomonospora azurea type strain (NA-128(T)).</title>
        <authorList>
            <person name="Klenk H.P."/>
            <person name="Held B."/>
            <person name="Lucas S."/>
            <person name="Lapidus A."/>
            <person name="Copeland A."/>
            <person name="Hammon N."/>
            <person name="Pitluck S."/>
            <person name="Goodwin L.A."/>
            <person name="Han C."/>
            <person name="Tapia R."/>
            <person name="Brambilla E.M."/>
            <person name="Potter G."/>
            <person name="Land M."/>
            <person name="Ivanova N."/>
            <person name="Rohde M."/>
            <person name="Goker M."/>
            <person name="Detter J.C."/>
            <person name="Kyrpides N.C."/>
            <person name="Woyke T."/>
        </authorList>
    </citation>
    <scope>NUCLEOTIDE SEQUENCE [LARGE SCALE GENOMIC DNA]</scope>
    <source>
        <strain evidence="3 4">NA-128</strain>
    </source>
</reference>
<keyword evidence="2" id="KW-0732">Signal</keyword>
<dbReference type="Proteomes" id="UP000004705">
    <property type="component" value="Chromosome"/>
</dbReference>
<evidence type="ECO:0000313" key="3">
    <source>
        <dbReference type="EMBL" id="EHY89373.1"/>
    </source>
</evidence>
<name>H8G7H8_9PSEU</name>
<dbReference type="EMBL" id="CM001466">
    <property type="protein sequence ID" value="EHY89373.1"/>
    <property type="molecule type" value="Genomic_DNA"/>
</dbReference>
<organism evidence="3 4">
    <name type="scientific">Saccharomonospora azurea NA-128</name>
    <dbReference type="NCBI Taxonomy" id="882081"/>
    <lineage>
        <taxon>Bacteria</taxon>
        <taxon>Bacillati</taxon>
        <taxon>Actinomycetota</taxon>
        <taxon>Actinomycetes</taxon>
        <taxon>Pseudonocardiales</taxon>
        <taxon>Pseudonocardiaceae</taxon>
        <taxon>Saccharomonospora</taxon>
    </lineage>
</organism>
<proteinExistence type="predicted"/>
<feature type="region of interest" description="Disordered" evidence="1">
    <location>
        <begin position="126"/>
        <end position="161"/>
    </location>
</feature>
<feature type="chain" id="PRO_5003613236" description="Secreted protein" evidence="2">
    <location>
        <begin position="20"/>
        <end position="161"/>
    </location>
</feature>
<dbReference type="PROSITE" id="PS51257">
    <property type="entry name" value="PROKAR_LIPOPROTEIN"/>
    <property type="match status" value="1"/>
</dbReference>